<protein>
    <recommendedName>
        <fullName evidence="10">Peptidase S11 D-alanyl-D-alanine carboxypeptidase A N-terminal domain-containing protein</fullName>
    </recommendedName>
</protein>
<feature type="active site" description="Acyl-ester intermediate" evidence="7">
    <location>
        <position position="76"/>
    </location>
</feature>
<organism evidence="11 13">
    <name type="scientific">Enterococcus avium</name>
    <name type="common">Streptococcus avium</name>
    <dbReference type="NCBI Taxonomy" id="33945"/>
    <lineage>
        <taxon>Bacteria</taxon>
        <taxon>Bacillati</taxon>
        <taxon>Bacillota</taxon>
        <taxon>Bacilli</taxon>
        <taxon>Lactobacillales</taxon>
        <taxon>Enterococcaceae</taxon>
        <taxon>Enterococcus</taxon>
    </lineage>
</organism>
<dbReference type="InterPro" id="IPR018044">
    <property type="entry name" value="Peptidase_S11"/>
</dbReference>
<dbReference type="RefSeq" id="WP_284589766.1">
    <property type="nucleotide sequence ID" value="NZ_JARPVZ010000067.1"/>
</dbReference>
<evidence type="ECO:0000313" key="11">
    <source>
        <dbReference type="EMBL" id="MDT2401817.1"/>
    </source>
</evidence>
<gene>
    <name evidence="11" type="ORF">P7D43_05480</name>
    <name evidence="12" type="ORF">P7D79_06825</name>
</gene>
<dbReference type="Gene3D" id="3.40.710.10">
    <property type="entry name" value="DD-peptidase/beta-lactamase superfamily"/>
    <property type="match status" value="1"/>
</dbReference>
<comment type="caution">
    <text evidence="11">The sequence shown here is derived from an EMBL/GenBank/DDBJ whole genome shotgun (WGS) entry which is preliminary data.</text>
</comment>
<dbReference type="PRINTS" id="PR00725">
    <property type="entry name" value="DADACBPTASE1"/>
</dbReference>
<evidence type="ECO:0000256" key="7">
    <source>
        <dbReference type="PIRSR" id="PIRSR618044-1"/>
    </source>
</evidence>
<dbReference type="GO" id="GO:0071555">
    <property type="term" value="P:cell wall organization"/>
    <property type="evidence" value="ECO:0007669"/>
    <property type="project" value="UniProtKB-KW"/>
</dbReference>
<dbReference type="GO" id="GO:0006508">
    <property type="term" value="P:proteolysis"/>
    <property type="evidence" value="ECO:0007669"/>
    <property type="project" value="InterPro"/>
</dbReference>
<dbReference type="SUPFAM" id="SSF56601">
    <property type="entry name" value="beta-lactamase/transpeptidase-like"/>
    <property type="match status" value="1"/>
</dbReference>
<dbReference type="GO" id="GO:0009002">
    <property type="term" value="F:serine-type D-Ala-D-Ala carboxypeptidase activity"/>
    <property type="evidence" value="ECO:0007669"/>
    <property type="project" value="InterPro"/>
</dbReference>
<evidence type="ECO:0000313" key="14">
    <source>
        <dbReference type="Proteomes" id="UP001264335"/>
    </source>
</evidence>
<dbReference type="Pfam" id="PF00768">
    <property type="entry name" value="Peptidase_S11"/>
    <property type="match status" value="1"/>
</dbReference>
<keyword evidence="3" id="KW-0378">Hydrolase</keyword>
<name>A0AAW8RP68_ENTAV</name>
<dbReference type="Proteomes" id="UP001264335">
    <property type="component" value="Unassembled WGS sequence"/>
</dbReference>
<accession>A0AAW8RP68</accession>
<keyword evidence="5" id="KW-0573">Peptidoglycan synthesis</keyword>
<evidence type="ECO:0000259" key="10">
    <source>
        <dbReference type="Pfam" id="PF00768"/>
    </source>
</evidence>
<reference evidence="11 14" key="1">
    <citation type="submission" date="2023-03" db="EMBL/GenBank/DDBJ databases">
        <authorList>
            <person name="Shen W."/>
            <person name="Cai J."/>
        </authorList>
    </citation>
    <scope>NUCLEOTIDE SEQUENCE</scope>
    <source>
        <strain evidence="11">P33-2</strain>
        <strain evidence="12 14">Y2</strain>
    </source>
</reference>
<dbReference type="GO" id="GO:0009252">
    <property type="term" value="P:peptidoglycan biosynthetic process"/>
    <property type="evidence" value="ECO:0007669"/>
    <property type="project" value="UniProtKB-KW"/>
</dbReference>
<feature type="active site" evidence="7">
    <location>
        <position position="136"/>
    </location>
</feature>
<dbReference type="EMBL" id="JARPWY010000013">
    <property type="protein sequence ID" value="MDT2513948.1"/>
    <property type="molecule type" value="Genomic_DNA"/>
</dbReference>
<feature type="binding site" evidence="8">
    <location>
        <position position="249"/>
    </location>
    <ligand>
        <name>substrate</name>
    </ligand>
</feature>
<evidence type="ECO:0000256" key="6">
    <source>
        <dbReference type="ARBA" id="ARBA00023316"/>
    </source>
</evidence>
<evidence type="ECO:0000256" key="1">
    <source>
        <dbReference type="ARBA" id="ARBA00007164"/>
    </source>
</evidence>
<comment type="similarity">
    <text evidence="1 9">Belongs to the peptidase S11 family.</text>
</comment>
<evidence type="ECO:0000256" key="3">
    <source>
        <dbReference type="ARBA" id="ARBA00022801"/>
    </source>
</evidence>
<dbReference type="PANTHER" id="PTHR21581:SF6">
    <property type="entry name" value="TRAFFICKING PROTEIN PARTICLE COMPLEX SUBUNIT 12"/>
    <property type="match status" value="1"/>
</dbReference>
<keyword evidence="2" id="KW-0732">Signal</keyword>
<proteinExistence type="inferred from homology"/>
<evidence type="ECO:0000256" key="5">
    <source>
        <dbReference type="ARBA" id="ARBA00022984"/>
    </source>
</evidence>
<dbReference type="PANTHER" id="PTHR21581">
    <property type="entry name" value="D-ALANYL-D-ALANINE CARBOXYPEPTIDASE"/>
    <property type="match status" value="1"/>
</dbReference>
<evidence type="ECO:0000256" key="2">
    <source>
        <dbReference type="ARBA" id="ARBA00022729"/>
    </source>
</evidence>
<feature type="active site" description="Proton acceptor" evidence="7">
    <location>
        <position position="79"/>
    </location>
</feature>
<evidence type="ECO:0000313" key="13">
    <source>
        <dbReference type="Proteomes" id="UP001260773"/>
    </source>
</evidence>
<feature type="domain" description="Peptidase S11 D-alanyl-D-alanine carboxypeptidase A N-terminal" evidence="10">
    <location>
        <begin position="46"/>
        <end position="274"/>
    </location>
</feature>
<evidence type="ECO:0000313" key="12">
    <source>
        <dbReference type="EMBL" id="MDT2513948.1"/>
    </source>
</evidence>
<evidence type="ECO:0000256" key="4">
    <source>
        <dbReference type="ARBA" id="ARBA00022960"/>
    </source>
</evidence>
<sequence>MKRQFKNWMALLLLIFFILAGVLLYRVGNTFSSANLSKSESLILNKQISSDHYLLKSRNGSEIYRKGETQRISIASLTKIMTAICIIEHAPDLEQSVTVPQNIFFEIEQNNLAVAGLMPGEKISYWDLLHGIILPSGADATLTAALGICEDEQSFVEIMNEKAAQLGMAATHFTNSTGLDAADHYSTIKDMMTLLEYALKNDSFYQIFTSLDYQGSATNRHPEGNYFTSSMISRGESLELSKGNIIGGKTGYTPKAGLCLASLAEIDGEEYLLIIAGCKGSDESKQFNVIESRTFYNSIQ</sequence>
<dbReference type="AlphaFoldDB" id="A0AAW8RP68"/>
<keyword evidence="4" id="KW-0133">Cell shape</keyword>
<dbReference type="Proteomes" id="UP001260773">
    <property type="component" value="Unassembled WGS sequence"/>
</dbReference>
<keyword evidence="6" id="KW-0961">Cell wall biogenesis/degradation</keyword>
<dbReference type="GO" id="GO:0008360">
    <property type="term" value="P:regulation of cell shape"/>
    <property type="evidence" value="ECO:0007669"/>
    <property type="project" value="UniProtKB-KW"/>
</dbReference>
<dbReference type="EMBL" id="JARPWH010000012">
    <property type="protein sequence ID" value="MDT2401817.1"/>
    <property type="molecule type" value="Genomic_DNA"/>
</dbReference>
<evidence type="ECO:0000256" key="8">
    <source>
        <dbReference type="PIRSR" id="PIRSR618044-2"/>
    </source>
</evidence>
<dbReference type="InterPro" id="IPR012338">
    <property type="entry name" value="Beta-lactam/transpept-like"/>
</dbReference>
<evidence type="ECO:0000256" key="9">
    <source>
        <dbReference type="RuleBase" id="RU004016"/>
    </source>
</evidence>
<dbReference type="InterPro" id="IPR001967">
    <property type="entry name" value="Peptidase_S11_N"/>
</dbReference>